<name>A0A8T2Q4P9_CERRI</name>
<keyword evidence="3" id="KW-1185">Reference proteome</keyword>
<comment type="caution">
    <text evidence="2">The sequence shown here is derived from an EMBL/GenBank/DDBJ whole genome shotgun (WGS) entry which is preliminary data.</text>
</comment>
<evidence type="ECO:0000313" key="3">
    <source>
        <dbReference type="Proteomes" id="UP000825935"/>
    </source>
</evidence>
<feature type="signal peptide" evidence="1">
    <location>
        <begin position="1"/>
        <end position="22"/>
    </location>
</feature>
<evidence type="ECO:0000313" key="2">
    <source>
        <dbReference type="EMBL" id="KAH7278563.1"/>
    </source>
</evidence>
<dbReference type="OrthoDB" id="10570628at2759"/>
<accession>A0A8T2Q4P9</accession>
<dbReference type="AlphaFoldDB" id="A0A8T2Q4P9"/>
<organism evidence="2 3">
    <name type="scientific">Ceratopteris richardii</name>
    <name type="common">Triangle waterfern</name>
    <dbReference type="NCBI Taxonomy" id="49495"/>
    <lineage>
        <taxon>Eukaryota</taxon>
        <taxon>Viridiplantae</taxon>
        <taxon>Streptophyta</taxon>
        <taxon>Embryophyta</taxon>
        <taxon>Tracheophyta</taxon>
        <taxon>Polypodiopsida</taxon>
        <taxon>Polypodiidae</taxon>
        <taxon>Polypodiales</taxon>
        <taxon>Pteridineae</taxon>
        <taxon>Pteridaceae</taxon>
        <taxon>Parkerioideae</taxon>
        <taxon>Ceratopteris</taxon>
    </lineage>
</organism>
<gene>
    <name evidence="2" type="ORF">KP509_38G046600</name>
</gene>
<sequence length="234" mass="25163">MGRTCLVLAAFLFVASLQVSKSQENQGSDVILCVMQNSDKSALDRWLHCLNMSSDPMEQDEGDLGFQSNEWSNPESLALVDGDEQLVDATDTLLRSECLLKSVIKGKSGSHSIREAAGNTNGVEIARLVTSLVRKCCWNESSKPEVDALVDGGSTAVPEVVKPAIEDDISQNSPSAPADLQMLGSSLGSVVGAVFFEVLFKFSSSDEGLSIHSDDICMIMESALEEMSSKVRRP</sequence>
<dbReference type="EMBL" id="CM035443">
    <property type="protein sequence ID" value="KAH7278563.1"/>
    <property type="molecule type" value="Genomic_DNA"/>
</dbReference>
<proteinExistence type="predicted"/>
<protein>
    <submittedName>
        <fullName evidence="2">Uncharacterized protein</fullName>
    </submittedName>
</protein>
<dbReference type="Proteomes" id="UP000825935">
    <property type="component" value="Chromosome 38"/>
</dbReference>
<evidence type="ECO:0000256" key="1">
    <source>
        <dbReference type="SAM" id="SignalP"/>
    </source>
</evidence>
<keyword evidence="1" id="KW-0732">Signal</keyword>
<reference evidence="2" key="1">
    <citation type="submission" date="2021-08" db="EMBL/GenBank/DDBJ databases">
        <title>WGS assembly of Ceratopteris richardii.</title>
        <authorList>
            <person name="Marchant D.B."/>
            <person name="Chen G."/>
            <person name="Jenkins J."/>
            <person name="Shu S."/>
            <person name="Leebens-Mack J."/>
            <person name="Grimwood J."/>
            <person name="Schmutz J."/>
            <person name="Soltis P."/>
            <person name="Soltis D."/>
            <person name="Chen Z.-H."/>
        </authorList>
    </citation>
    <scope>NUCLEOTIDE SEQUENCE</scope>
    <source>
        <strain evidence="2">Whitten #5841</strain>
        <tissue evidence="2">Leaf</tissue>
    </source>
</reference>
<feature type="chain" id="PRO_5035759786" evidence="1">
    <location>
        <begin position="23"/>
        <end position="234"/>
    </location>
</feature>